<dbReference type="Pfam" id="PF21552">
    <property type="entry name" value="WHD_TFC3"/>
    <property type="match status" value="1"/>
</dbReference>
<dbReference type="GO" id="GO:0000127">
    <property type="term" value="C:transcription factor TFIIIC complex"/>
    <property type="evidence" value="ECO:0007669"/>
    <property type="project" value="EnsemblFungi"/>
</dbReference>
<evidence type="ECO:0000256" key="2">
    <source>
        <dbReference type="ARBA" id="ARBA00022553"/>
    </source>
</evidence>
<organism evidence="10 11">
    <name type="scientific">Naumovozyma dairenensis (strain ATCC 10597 / BCRC 20456 / CBS 421 / NBRC 0211 / NRRL Y-12639)</name>
    <name type="common">Saccharomyces dairenensis</name>
    <dbReference type="NCBI Taxonomy" id="1071378"/>
    <lineage>
        <taxon>Eukaryota</taxon>
        <taxon>Fungi</taxon>
        <taxon>Dikarya</taxon>
        <taxon>Ascomycota</taxon>
        <taxon>Saccharomycotina</taxon>
        <taxon>Saccharomycetes</taxon>
        <taxon>Saccharomycetales</taxon>
        <taxon>Saccharomycetaceae</taxon>
        <taxon>Naumovozyma</taxon>
    </lineage>
</organism>
<feature type="domain" description="Transcription factor tau subunit sfc3/Tfc3 C-terminal" evidence="8">
    <location>
        <begin position="746"/>
        <end position="1121"/>
    </location>
</feature>
<dbReference type="PANTHER" id="PTHR15180:SF1">
    <property type="entry name" value="GENERAL TRANSCRIPTION FACTOR 3C POLYPEPTIDE 1"/>
    <property type="match status" value="1"/>
</dbReference>
<protein>
    <submittedName>
        <fullName evidence="10">Uncharacterized protein</fullName>
    </submittedName>
</protein>
<evidence type="ECO:0000256" key="6">
    <source>
        <dbReference type="SAM" id="MobiDB-lite"/>
    </source>
</evidence>
<evidence type="ECO:0000256" key="4">
    <source>
        <dbReference type="ARBA" id="ARBA00023163"/>
    </source>
</evidence>
<dbReference type="KEGG" id="ndi:NDAI_0J01800"/>
<gene>
    <name evidence="10" type="primary">NDAI0J01800</name>
    <name evidence="10" type="ordered locus">NDAI_0J01800</name>
</gene>
<dbReference type="InterPro" id="IPR007309">
    <property type="entry name" value="TFIIIC_Bblock-bd"/>
</dbReference>
<evidence type="ECO:0000259" key="7">
    <source>
        <dbReference type="Pfam" id="PF04182"/>
    </source>
</evidence>
<dbReference type="GO" id="GO:0071168">
    <property type="term" value="P:protein localization to chromatin"/>
    <property type="evidence" value="ECO:0007669"/>
    <property type="project" value="EnsemblFungi"/>
</dbReference>
<dbReference type="OrthoDB" id="68020at2759"/>
<dbReference type="GO" id="GO:0001002">
    <property type="term" value="F:RNA polymerase III type 1 promoter sequence-specific DNA binding"/>
    <property type="evidence" value="ECO:0007669"/>
    <property type="project" value="EnsemblFungi"/>
</dbReference>
<keyword evidence="2" id="KW-0597">Phosphoprotein</keyword>
<dbReference type="GO" id="GO:0042791">
    <property type="term" value="P:5S class rRNA transcription by RNA polymerase III"/>
    <property type="evidence" value="ECO:0007669"/>
    <property type="project" value="EnsemblFungi"/>
</dbReference>
<evidence type="ECO:0000259" key="9">
    <source>
        <dbReference type="Pfam" id="PF21552"/>
    </source>
</evidence>
<reference evidence="10 11" key="1">
    <citation type="journal article" date="2011" name="Proc. Natl. Acad. Sci. U.S.A.">
        <title>Evolutionary erosion of yeast sex chromosomes by mating-type switching accidents.</title>
        <authorList>
            <person name="Gordon J.L."/>
            <person name="Armisen D."/>
            <person name="Proux-Wera E."/>
            <person name="Oheigeartaigh S.S."/>
            <person name="Byrne K.P."/>
            <person name="Wolfe K.H."/>
        </authorList>
    </citation>
    <scope>NUCLEOTIDE SEQUENCE [LARGE SCALE GENOMIC DNA]</scope>
    <source>
        <strain evidence="11">ATCC 10597 / BCRC 20456 / CBS 421 / NBRC 0211 / NRRL Y-12639</strain>
    </source>
</reference>
<dbReference type="eggNOG" id="ENOG502QVPM">
    <property type="taxonomic scope" value="Eukaryota"/>
</dbReference>
<keyword evidence="4" id="KW-0804">Transcription</keyword>
<dbReference type="Proteomes" id="UP000000689">
    <property type="component" value="Chromosome 10"/>
</dbReference>
<dbReference type="GeneID" id="11494331"/>
<dbReference type="PANTHER" id="PTHR15180">
    <property type="entry name" value="GENERAL TRANSCRIPTION FACTOR 3C POLYPEPTIDE 1"/>
    <property type="match status" value="1"/>
</dbReference>
<dbReference type="RefSeq" id="XP_003672315.1">
    <property type="nucleotide sequence ID" value="XM_003672267.1"/>
</dbReference>
<dbReference type="GO" id="GO:0006384">
    <property type="term" value="P:transcription initiation at RNA polymerase III promoter"/>
    <property type="evidence" value="ECO:0007669"/>
    <property type="project" value="InterPro"/>
</dbReference>
<sequence length="1165" mass="133030">MSTIVGNIYPDELIGLLCEELAYNKGSVPFSKLWELVANIMNLSNKKIKQFVFQCLVSCEDIRLCHDSSEEVRDYNTVVSNPSAYHIVLDEDRLWKILTGYIKKESTIGNFAFALLLEIAKSKENGVNTIDLAQATNQDSRSITGRLKKLAHLVVGTQIVYKGHVVKLLKLKKFVKGSERSYVNMRDHLATIVKIVKESKNGLRQVTDLKRELGFDKAKRQSKAFTAAISWLDEKQYLKKVLVVSPNNTAIKIKCVKYQRDYDGMRNSNAFDDDNESSDEDPGDKSGLDDEDDEDIVEGLEHLSTGTLLQEPGLILEENLSADKDFPLLNRFYPIQNQTYDLAEKSDLSGASTIEVVNKITGKEYKRAFTKYSEYYLDSAGKTSQDSSGFNIIRVYDFDGKKKFFRLFTETNYKRLTGSSSGMSGFKKRDEIAQKDDLSTLNRKNFVALSNTLHFTTDHSGIHTFFWNGEIKGLKKNNGLPKEKKRRQSLVERDSNIDVSEKNLVKRKKMAERNNTMYPTLIHMDAIDPTISREQSQEEQVKPEIITIGGFSAASLRSLKRQKAIIEVLKRQGGVTYLKEQFFENLSKYMESNTQVDKKTARRDVDLMVASGKLLDRVDPVTKRRIVFLPEVDDATITNYVVNEKDHKKEHFTDIIHNTDIYFFDQTEKNRFHRGAKSAERIRKFQKGTKNKKETVDRTKKADVVASNRSISKPRKDPTKERSKKAAFKASKKQSRELETFFHLGTKAGLQALIMCVVITKSITNEIKWDLITRLFPHNSLDNLKKQWTIRRVRMGSIGWKVHVEKWKKVLVKGIKDGLITLEEAEQLDLPKLITLWNSFKEDRGKTSISLYKAYEDNKRNISLVREDDDKMSPAGLMMSSMVQREMASLNNTYAFDTDKPSIKELIANDTRGKIRAVIRSILVENVSITKERIEALENVTNDEVDRVVMDMAKEKQLYLHGSKLEATSIAEEFSNSKGRTSNFEQSATYYKRILAVFEGSNGLVMNTETADTSTWSLIDLISRKSVNMDIIPMQKDSHRLNYVTRRFEIGSLTPPLIIYPKNRLESYKNGKNISIPAGKPFSRLWIDSTGEIRTNLWKKQLSSVLFEILFSPGITLTSLQKTCSGSVSLLEASEICDWLFQKELLAKTSYGGFKVTSNWYSLFL</sequence>
<dbReference type="GO" id="GO:0005634">
    <property type="term" value="C:nucleus"/>
    <property type="evidence" value="ECO:0007669"/>
    <property type="project" value="UniProtKB-SubCell"/>
</dbReference>
<dbReference type="GO" id="GO:0001003">
    <property type="term" value="F:RNA polymerase III type 2 promoter sequence-specific DNA binding"/>
    <property type="evidence" value="ECO:0007669"/>
    <property type="project" value="EnsemblFungi"/>
</dbReference>
<evidence type="ECO:0000313" key="11">
    <source>
        <dbReference type="Proteomes" id="UP000000689"/>
    </source>
</evidence>
<feature type="compositionally biased region" description="Acidic residues" evidence="6">
    <location>
        <begin position="271"/>
        <end position="282"/>
    </location>
</feature>
<feature type="domain" description="B-block binding subunit of TFIIIC" evidence="7">
    <location>
        <begin position="109"/>
        <end position="176"/>
    </location>
</feature>
<dbReference type="InterPro" id="IPR035625">
    <property type="entry name" value="Tfc3-like_eWH"/>
</dbReference>
<dbReference type="InterPro" id="IPR049543">
    <property type="entry name" value="WHD_TFC3"/>
</dbReference>
<dbReference type="GO" id="GO:0008301">
    <property type="term" value="F:DNA binding, bending"/>
    <property type="evidence" value="ECO:0007669"/>
    <property type="project" value="EnsemblFungi"/>
</dbReference>
<feature type="region of interest" description="Disordered" evidence="6">
    <location>
        <begin position="266"/>
        <end position="292"/>
    </location>
</feature>
<proteinExistence type="predicted"/>
<comment type="subcellular location">
    <subcellularLocation>
        <location evidence="1">Nucleus</location>
    </subcellularLocation>
</comment>
<dbReference type="InterPro" id="IPR044210">
    <property type="entry name" value="Tfc3-like"/>
</dbReference>
<evidence type="ECO:0000313" key="10">
    <source>
        <dbReference type="EMBL" id="CCD27072.1"/>
    </source>
</evidence>
<evidence type="ECO:0000259" key="8">
    <source>
        <dbReference type="Pfam" id="PF20222"/>
    </source>
</evidence>
<dbReference type="EMBL" id="HE580276">
    <property type="protein sequence ID" value="CCD27072.1"/>
    <property type="molecule type" value="Genomic_DNA"/>
</dbReference>
<dbReference type="Pfam" id="PF20222">
    <property type="entry name" value="DUF6581"/>
    <property type="match status" value="1"/>
</dbReference>
<feature type="region of interest" description="Disordered" evidence="6">
    <location>
        <begin position="704"/>
        <end position="729"/>
    </location>
</feature>
<dbReference type="Pfam" id="PF04182">
    <property type="entry name" value="B-block_TFIIIC"/>
    <property type="match status" value="1"/>
</dbReference>
<name>G0WGZ4_NAUDC</name>
<feature type="domain" description="Transcription factor tau 138 kDa subunit extended winged helix" evidence="9">
    <location>
        <begin position="555"/>
        <end position="645"/>
    </location>
</feature>
<dbReference type="CDD" id="cd16169">
    <property type="entry name" value="Tau138_eWH"/>
    <property type="match status" value="1"/>
</dbReference>
<dbReference type="STRING" id="1071378.G0WGZ4"/>
<evidence type="ECO:0000256" key="5">
    <source>
        <dbReference type="ARBA" id="ARBA00023242"/>
    </source>
</evidence>
<keyword evidence="5" id="KW-0539">Nucleus</keyword>
<keyword evidence="3" id="KW-0238">DNA-binding</keyword>
<evidence type="ECO:0000256" key="1">
    <source>
        <dbReference type="ARBA" id="ARBA00004123"/>
    </source>
</evidence>
<evidence type="ECO:0000256" key="3">
    <source>
        <dbReference type="ARBA" id="ARBA00023125"/>
    </source>
</evidence>
<dbReference type="InterPro" id="IPR046488">
    <property type="entry name" value="Sfc3/Tfc3_C"/>
</dbReference>
<dbReference type="AlphaFoldDB" id="G0WGZ4"/>
<keyword evidence="11" id="KW-1185">Reference proteome</keyword>
<dbReference type="OMA" id="MSSMIQR"/>
<accession>G0WGZ4</accession>
<dbReference type="HOGENOM" id="CLU_005481_0_0_1"/>